<evidence type="ECO:0008006" key="3">
    <source>
        <dbReference type="Google" id="ProtNLM"/>
    </source>
</evidence>
<reference evidence="1" key="1">
    <citation type="submission" date="2023-03" db="EMBL/GenBank/DDBJ databases">
        <title>Electrophorus voltai genome.</title>
        <authorList>
            <person name="Bian C."/>
        </authorList>
    </citation>
    <scope>NUCLEOTIDE SEQUENCE</scope>
    <source>
        <strain evidence="1">CB-2022</strain>
        <tissue evidence="1">Muscle</tissue>
    </source>
</reference>
<evidence type="ECO:0000313" key="1">
    <source>
        <dbReference type="EMBL" id="KAK1801021.1"/>
    </source>
</evidence>
<dbReference type="Gene3D" id="3.10.10.10">
    <property type="entry name" value="HIV Type 1 Reverse Transcriptase, subunit A, domain 1"/>
    <property type="match status" value="1"/>
</dbReference>
<gene>
    <name evidence="1" type="ORF">P4O66_004686</name>
</gene>
<dbReference type="Proteomes" id="UP001239994">
    <property type="component" value="Unassembled WGS sequence"/>
</dbReference>
<dbReference type="PANTHER" id="PTHR15503">
    <property type="entry name" value="LDOC1 RELATED"/>
    <property type="match status" value="1"/>
</dbReference>
<protein>
    <recommendedName>
        <fullName evidence="3">Reverse transcriptase RNase H-like domain-containing protein</fullName>
    </recommendedName>
</protein>
<proteinExistence type="predicted"/>
<keyword evidence="2" id="KW-1185">Reference proteome</keyword>
<dbReference type="InterPro" id="IPR032567">
    <property type="entry name" value="RTL1-rel"/>
</dbReference>
<comment type="caution">
    <text evidence="1">The sequence shown here is derived from an EMBL/GenBank/DDBJ whole genome shotgun (WGS) entry which is preliminary data.</text>
</comment>
<name>A0AAD8ZKY4_9TELE</name>
<evidence type="ECO:0000313" key="2">
    <source>
        <dbReference type="Proteomes" id="UP001239994"/>
    </source>
</evidence>
<organism evidence="1 2">
    <name type="scientific">Electrophorus voltai</name>
    <dbReference type="NCBI Taxonomy" id="2609070"/>
    <lineage>
        <taxon>Eukaryota</taxon>
        <taxon>Metazoa</taxon>
        <taxon>Chordata</taxon>
        <taxon>Craniata</taxon>
        <taxon>Vertebrata</taxon>
        <taxon>Euteleostomi</taxon>
        <taxon>Actinopterygii</taxon>
        <taxon>Neopterygii</taxon>
        <taxon>Teleostei</taxon>
        <taxon>Ostariophysi</taxon>
        <taxon>Gymnotiformes</taxon>
        <taxon>Gymnotoidei</taxon>
        <taxon>Gymnotidae</taxon>
        <taxon>Electrophorus</taxon>
    </lineage>
</organism>
<dbReference type="SUPFAM" id="SSF56672">
    <property type="entry name" value="DNA/RNA polymerases"/>
    <property type="match status" value="1"/>
</dbReference>
<sequence>MEQYMKEVLEERYICPSTSPASARVFFIKKKHGGLRPCVDYRGLNKLLVQYLFQFRVTYRPGEKNTQAEVLFRQHNAEALLTSSEPVLSPSCFLASLEWELDRRIKAANLHPQCPPNHLYVPAKYLGALITWAHTSLGTGHPGTSRTAQLIGVLLVAGVCPQ</sequence>
<dbReference type="EMBL" id="JAROKS010000009">
    <property type="protein sequence ID" value="KAK1801021.1"/>
    <property type="molecule type" value="Genomic_DNA"/>
</dbReference>
<accession>A0AAD8ZKY4</accession>
<dbReference type="PANTHER" id="PTHR15503:SF22">
    <property type="entry name" value="TRANSPOSON TY3-I GAG POLYPROTEIN"/>
    <property type="match status" value="1"/>
</dbReference>
<dbReference type="InterPro" id="IPR043502">
    <property type="entry name" value="DNA/RNA_pol_sf"/>
</dbReference>
<dbReference type="AlphaFoldDB" id="A0AAD8ZKY4"/>